<dbReference type="GO" id="GO:0005604">
    <property type="term" value="C:basement membrane"/>
    <property type="evidence" value="ECO:0007669"/>
    <property type="project" value="UniProtKB-ARBA"/>
</dbReference>
<dbReference type="InterPro" id="IPR008979">
    <property type="entry name" value="Galactose-bd-like_sf"/>
</dbReference>
<dbReference type="PROSITE" id="PS50025">
    <property type="entry name" value="LAM_G_DOMAIN"/>
    <property type="match status" value="4"/>
</dbReference>
<dbReference type="FunFam" id="2.60.120.260:FF:000016">
    <property type="entry name" value="Contactin-associated protein-like 4 isoform 1"/>
    <property type="match status" value="1"/>
</dbReference>
<dbReference type="PROSITE" id="PS50026">
    <property type="entry name" value="EGF_3"/>
    <property type="match status" value="2"/>
</dbReference>
<dbReference type="GO" id="GO:0005509">
    <property type="term" value="F:calcium ion binding"/>
    <property type="evidence" value="ECO:0007669"/>
    <property type="project" value="InterPro"/>
</dbReference>
<dbReference type="SUPFAM" id="SSF49899">
    <property type="entry name" value="Concanavalin A-like lectins/glucanases"/>
    <property type="match status" value="4"/>
</dbReference>
<dbReference type="InterPro" id="IPR000421">
    <property type="entry name" value="FA58C"/>
</dbReference>
<dbReference type="InterPro" id="IPR050372">
    <property type="entry name" value="Neurexin-related_CASP"/>
</dbReference>
<comment type="caution">
    <text evidence="11">Lacks conserved residue(s) required for the propagation of feature annotation.</text>
</comment>
<dbReference type="CDD" id="cd00054">
    <property type="entry name" value="EGF_CA"/>
    <property type="match status" value="2"/>
</dbReference>
<dbReference type="Pfam" id="PF00008">
    <property type="entry name" value="EGF"/>
    <property type="match status" value="1"/>
</dbReference>
<feature type="domain" description="Laminin G" evidence="16">
    <location>
        <begin position="180"/>
        <end position="361"/>
    </location>
</feature>
<dbReference type="GO" id="GO:0016020">
    <property type="term" value="C:membrane"/>
    <property type="evidence" value="ECO:0007669"/>
    <property type="project" value="UniProtKB-SubCell"/>
</dbReference>
<evidence type="ECO:0000256" key="14">
    <source>
        <dbReference type="SAM" id="SignalP"/>
    </source>
</evidence>
<dbReference type="Gene3D" id="2.60.120.200">
    <property type="match status" value="4"/>
</dbReference>
<dbReference type="RefSeq" id="XP_020818787.1">
    <property type="nucleotide sequence ID" value="XM_020963128.1"/>
</dbReference>
<accession>A0A6P5I921</accession>
<keyword evidence="4 11" id="KW-0245">EGF-like domain</keyword>
<evidence type="ECO:0000256" key="2">
    <source>
        <dbReference type="ARBA" id="ARBA00004479"/>
    </source>
</evidence>
<dbReference type="InterPro" id="IPR001881">
    <property type="entry name" value="EGF-like_Ca-bd_dom"/>
</dbReference>
<proteinExistence type="inferred from homology"/>
<dbReference type="InParanoid" id="A0A6P5I921"/>
<dbReference type="SMART" id="SM00282">
    <property type="entry name" value="LamG"/>
    <property type="match status" value="4"/>
</dbReference>
<dbReference type="KEGG" id="pcw:110192099"/>
<dbReference type="PROSITE" id="PS01285">
    <property type="entry name" value="FA58C_1"/>
    <property type="match status" value="1"/>
</dbReference>
<dbReference type="SUPFAM" id="SSF56496">
    <property type="entry name" value="Fibrinogen C-terminal domain-like"/>
    <property type="match status" value="1"/>
</dbReference>
<evidence type="ECO:0000313" key="20">
    <source>
        <dbReference type="RefSeq" id="XP_020818787.1"/>
    </source>
</evidence>
<evidence type="ECO:0000256" key="10">
    <source>
        <dbReference type="ARBA" id="ARBA00023157"/>
    </source>
</evidence>
<feature type="domain" description="Laminin G" evidence="16">
    <location>
        <begin position="1021"/>
        <end position="1201"/>
    </location>
</feature>
<dbReference type="Gene3D" id="2.60.120.260">
    <property type="entry name" value="Galactose-binding domain-like"/>
    <property type="match status" value="1"/>
</dbReference>
<dbReference type="FunFam" id="2.60.120.200:FF:000026">
    <property type="entry name" value="contactin-associated protein-like 4 isoform X1"/>
    <property type="match status" value="1"/>
</dbReference>
<feature type="domain" description="EGF-like" evidence="17">
    <location>
        <begin position="958"/>
        <end position="996"/>
    </location>
</feature>
<dbReference type="Pfam" id="PF02210">
    <property type="entry name" value="Laminin_G_2"/>
    <property type="match status" value="4"/>
</dbReference>
<dbReference type="SUPFAM" id="SSF57196">
    <property type="entry name" value="EGF/Laminin"/>
    <property type="match status" value="1"/>
</dbReference>
<evidence type="ECO:0000256" key="4">
    <source>
        <dbReference type="ARBA" id="ARBA00022536"/>
    </source>
</evidence>
<comment type="subcellular location">
    <subcellularLocation>
        <location evidence="2">Membrane</location>
        <topology evidence="2">Single-pass type I membrane protein</topology>
    </subcellularLocation>
</comment>
<dbReference type="CDD" id="cd00057">
    <property type="entry name" value="FA58C"/>
    <property type="match status" value="1"/>
</dbReference>
<dbReference type="PROSITE" id="PS51406">
    <property type="entry name" value="FIBRINOGEN_C_2"/>
    <property type="match status" value="1"/>
</dbReference>
<dbReference type="CDD" id="cd00110">
    <property type="entry name" value="LamG"/>
    <property type="match status" value="4"/>
</dbReference>
<dbReference type="SMART" id="SM00179">
    <property type="entry name" value="EGF_CA"/>
    <property type="match status" value="2"/>
</dbReference>
<evidence type="ECO:0000256" key="9">
    <source>
        <dbReference type="ARBA" id="ARBA00023136"/>
    </source>
</evidence>
<dbReference type="Proteomes" id="UP000515140">
    <property type="component" value="Unplaced"/>
</dbReference>
<feature type="domain" description="F5/8 type C" evidence="15">
    <location>
        <begin position="23"/>
        <end position="174"/>
    </location>
</feature>
<evidence type="ECO:0000256" key="13">
    <source>
        <dbReference type="SAM" id="Phobius"/>
    </source>
</evidence>
<comment type="function">
    <text evidence="1">May play a role in the correct development and proper functioning of the peripheral and central nervous system and be involved in cell adhesion and intercellular communication.</text>
</comment>
<dbReference type="SMART" id="SM00231">
    <property type="entry name" value="FA58C"/>
    <property type="match status" value="1"/>
</dbReference>
<feature type="domain" description="Laminin G" evidence="16">
    <location>
        <begin position="368"/>
        <end position="545"/>
    </location>
</feature>
<keyword evidence="9 13" id="KW-0472">Membrane</keyword>
<comment type="similarity">
    <text evidence="3">Belongs to the neurexin family.</text>
</comment>
<keyword evidence="19" id="KW-1185">Reference proteome</keyword>
<dbReference type="InterPro" id="IPR013320">
    <property type="entry name" value="ConA-like_dom_sf"/>
</dbReference>
<keyword evidence="6 14" id="KW-0732">Signal</keyword>
<feature type="domain" description="Fibrinogen C-terminal" evidence="18">
    <location>
        <begin position="583"/>
        <end position="635"/>
    </location>
</feature>
<evidence type="ECO:0000259" key="16">
    <source>
        <dbReference type="PROSITE" id="PS50025"/>
    </source>
</evidence>
<dbReference type="PROSITE" id="PS50022">
    <property type="entry name" value="FA58C_3"/>
    <property type="match status" value="1"/>
</dbReference>
<dbReference type="SUPFAM" id="SSF49785">
    <property type="entry name" value="Galactose-binding domain-like"/>
    <property type="match status" value="1"/>
</dbReference>
<organism evidence="19 20">
    <name type="scientific">Phascolarctos cinereus</name>
    <name type="common">Koala</name>
    <dbReference type="NCBI Taxonomy" id="38626"/>
    <lineage>
        <taxon>Eukaryota</taxon>
        <taxon>Metazoa</taxon>
        <taxon>Chordata</taxon>
        <taxon>Craniata</taxon>
        <taxon>Vertebrata</taxon>
        <taxon>Euteleostomi</taxon>
        <taxon>Mammalia</taxon>
        <taxon>Metatheria</taxon>
        <taxon>Diprotodontia</taxon>
        <taxon>Phascolarctidae</taxon>
        <taxon>Phascolarctos</taxon>
    </lineage>
</organism>
<sequence length="1308" mass="146745">MDSVPSLASVLTLLFSVLWHIGSTATNYNCDNPLSALLPPTAFSSSSELFGTPSPAQLNRRIGAGGWSPVNSNTQQWLQIDLGNRVEITAVATQGRYGSSDWVTSYILMFSDTGRNWKQYKQEDNIWTVSGNTNADSIVHHKFLHSVKARFIRFVPMEWNPNGKIGMRVEAYGCSYKSDIADFDGRSSLLYRFNQKLMSTFKDVISLKFKSMQGDGVLFHGEGQHGDYITLELQKGRLSLHINLGDSKRRFSNSQPSVTLGSLLDDQHWHSVLIERFNKQVNFTVDKHTQHFRAKGDGDYLDIDYELSFGGIPVPGKPGTFLKKNFHGCIENLYYNGVNVIDLAKRRKHQIYTVGNVTFSCSEPQIVPITFVNSSSSYLLLPGTPQIDGLSVSFQFRTWNRDGLLLSTALSEDSGILLLYLEDGMLKLIIQKMTEHSMEIPPGSNLNDGLWHSVSINARRNRITLTLDNDAASAAHETTRLQIYSGNSYYFGGCPDNFTDSQCLNPIKAFQGCMRLIFIDNQPKDLISVQQGSLGNFSDLRIDLCSIKDRCLPNYCEHGGTCTQSWATFYCNCSDTGYTGATCHNSIYEQSCEAYRHKGSTSGFFHIDSDGSGPLEPLYVYCNITEDKIWTAVQHNNTELTRVRGAHPKRPYVMYFNYSSSMEQLEAMINSAEYCEQEAIYHCKKSRLLNTPNGMPFTWWIGRANERHPYWGGSLPGVQQCACGLEESCVDMRHFCNCDADKEEWTNDTGLLSFKDHLPVTQIVITDTNRSNSEAAWRIGPLRCYGDRHFWNAASFNTEASYLQFPTFHAEFSADISFFFKTTALSGIFLENLGIKDFIRLEISSPSEVTFAIDVGNGPLELTILSPSPLNDNQWHYVRAERNLKQTLLQVDDLPTKILDTQEEGHFRLQLNSHFFVGGTTSRQKGFLGCIRSLHLNGQNLDLEEKAKVTPGVKPGCPGHCSSYGNLCHNGGKCVEKYNGYLCDCTNSPYEGPFCKKEVSAVFEAGTSITYVFQEPYPVTKNTSLSSSAIYVDAMPSSKENIAFNFLTGQTPSLLLYIDSYSQDYLAALLCKNGNLQVRYQLSKERVHVYTIDVENFANRQLHHVKINRDGKELTIQVDQHPLYRYNFSSEVDFRAVRSLTLGKVTDSLGLDAEVSKANTIGFVGCLSSVQYNHIAPLKAALRHPSIAPVTVKGVLAEANCKSVIEADVNTVTTVYSSSDPFGKTDEREPLTNAVRSDSAVIGGVIAVVIFIIFCIIGIMTRFLYQHKHSHRTNQMKEKEYPENLDNSFRNDIDLQNTVSECKREYFI</sequence>
<evidence type="ECO:0000256" key="8">
    <source>
        <dbReference type="ARBA" id="ARBA00022989"/>
    </source>
</evidence>
<evidence type="ECO:0000256" key="1">
    <source>
        <dbReference type="ARBA" id="ARBA00003165"/>
    </source>
</evidence>
<dbReference type="FunFam" id="2.60.120.1000:FF:000005">
    <property type="entry name" value="Contactin associated protein-like 2"/>
    <property type="match status" value="1"/>
</dbReference>
<feature type="chain" id="PRO_5028174808" evidence="14">
    <location>
        <begin position="27"/>
        <end position="1308"/>
    </location>
</feature>
<evidence type="ECO:0000256" key="12">
    <source>
        <dbReference type="PROSITE-ProRule" id="PRU00122"/>
    </source>
</evidence>
<gene>
    <name evidence="20" type="primary">CNTNAP5</name>
</gene>
<dbReference type="InterPro" id="IPR000742">
    <property type="entry name" value="EGF"/>
</dbReference>
<dbReference type="InterPro" id="IPR001791">
    <property type="entry name" value="Laminin_G"/>
</dbReference>
<evidence type="ECO:0000256" key="3">
    <source>
        <dbReference type="ARBA" id="ARBA00010241"/>
    </source>
</evidence>
<evidence type="ECO:0000259" key="18">
    <source>
        <dbReference type="PROSITE" id="PS51406"/>
    </source>
</evidence>
<dbReference type="FunCoup" id="A0A6P5I921">
    <property type="interactions" value="125"/>
</dbReference>
<evidence type="ECO:0000259" key="17">
    <source>
        <dbReference type="PROSITE" id="PS50026"/>
    </source>
</evidence>
<evidence type="ECO:0000256" key="7">
    <source>
        <dbReference type="ARBA" id="ARBA00022737"/>
    </source>
</evidence>
<keyword evidence="5 13" id="KW-0812">Transmembrane</keyword>
<protein>
    <submittedName>
        <fullName evidence="20">Contactin-associated protein-like 5 isoform X1</fullName>
    </submittedName>
</protein>
<dbReference type="InterPro" id="IPR036056">
    <property type="entry name" value="Fibrinogen-like_C"/>
</dbReference>
<dbReference type="SMART" id="SM00181">
    <property type="entry name" value="EGF"/>
    <property type="match status" value="2"/>
</dbReference>
<feature type="disulfide bond" evidence="12">
    <location>
        <begin position="930"/>
        <end position="957"/>
    </location>
</feature>
<dbReference type="CTD" id="129684"/>
<reference evidence="20" key="1">
    <citation type="submission" date="2025-08" db="UniProtKB">
        <authorList>
            <consortium name="RefSeq"/>
        </authorList>
    </citation>
    <scope>IDENTIFICATION</scope>
    <source>
        <tissue evidence="20">Spleen</tissue>
    </source>
</reference>
<evidence type="ECO:0000256" key="6">
    <source>
        <dbReference type="ARBA" id="ARBA00022729"/>
    </source>
</evidence>
<keyword evidence="10 12" id="KW-1015">Disulfide bond</keyword>
<evidence type="ECO:0000259" key="15">
    <source>
        <dbReference type="PROSITE" id="PS50022"/>
    </source>
</evidence>
<keyword evidence="8 13" id="KW-1133">Transmembrane helix</keyword>
<dbReference type="InterPro" id="IPR002181">
    <property type="entry name" value="Fibrinogen_a/b/g_C_dom"/>
</dbReference>
<evidence type="ECO:0000256" key="5">
    <source>
        <dbReference type="ARBA" id="ARBA00022692"/>
    </source>
</evidence>
<dbReference type="GeneID" id="110192099"/>
<evidence type="ECO:0000313" key="19">
    <source>
        <dbReference type="Proteomes" id="UP000515140"/>
    </source>
</evidence>
<evidence type="ECO:0000256" key="11">
    <source>
        <dbReference type="PROSITE-ProRule" id="PRU00076"/>
    </source>
</evidence>
<dbReference type="Pfam" id="PF00754">
    <property type="entry name" value="F5_F8_type_C"/>
    <property type="match status" value="1"/>
</dbReference>
<feature type="domain" description="Laminin G" evidence="16">
    <location>
        <begin position="792"/>
        <end position="957"/>
    </location>
</feature>
<dbReference type="PANTHER" id="PTHR15036:SF46">
    <property type="entry name" value="CONTACTIN-ASSOCIATED PROTEIN-LIKE 5"/>
    <property type="match status" value="1"/>
</dbReference>
<feature type="transmembrane region" description="Helical" evidence="13">
    <location>
        <begin position="1240"/>
        <end position="1265"/>
    </location>
</feature>
<feature type="domain" description="EGF-like" evidence="17">
    <location>
        <begin position="547"/>
        <end position="584"/>
    </location>
</feature>
<name>A0A6P5I921_PHACI</name>
<feature type="signal peptide" evidence="14">
    <location>
        <begin position="1"/>
        <end position="26"/>
    </location>
</feature>
<dbReference type="PANTHER" id="PTHR15036">
    <property type="entry name" value="PIKACHURIN-LIKE PROTEIN"/>
    <property type="match status" value="1"/>
</dbReference>
<dbReference type="Gene3D" id="2.60.120.1000">
    <property type="match status" value="1"/>
</dbReference>
<keyword evidence="7" id="KW-0677">Repeat</keyword>
<dbReference type="Gene3D" id="2.10.25.10">
    <property type="entry name" value="Laminin"/>
    <property type="match status" value="2"/>
</dbReference>